<proteinExistence type="predicted"/>
<dbReference type="PROSITE" id="PS51257">
    <property type="entry name" value="PROKAR_LIPOPROTEIN"/>
    <property type="match status" value="1"/>
</dbReference>
<dbReference type="InterPro" id="IPR000782">
    <property type="entry name" value="FAS1_domain"/>
</dbReference>
<dbReference type="Pfam" id="PF02469">
    <property type="entry name" value="Fasciclin"/>
    <property type="match status" value="1"/>
</dbReference>
<evidence type="ECO:0000313" key="2">
    <source>
        <dbReference type="EMBL" id="WQD39339.1"/>
    </source>
</evidence>
<name>A0ABZ0W8R7_9BACT</name>
<dbReference type="RefSeq" id="WP_114793309.1">
    <property type="nucleotide sequence ID" value="NZ_CP139960.1"/>
</dbReference>
<dbReference type="PROSITE" id="PS50213">
    <property type="entry name" value="FAS1"/>
    <property type="match status" value="1"/>
</dbReference>
<dbReference type="PANTHER" id="PTHR10900:SF77">
    <property type="entry name" value="FI19380P1"/>
    <property type="match status" value="1"/>
</dbReference>
<sequence length="440" mass="46485">MIVVNKFLNRRGLQMLLGLLLVQACNKELPQAVPLEPTPPTDGETILQKLNASEYSILKAAVEKASTFNSTTGKLSDILGNPKGTVTFFAPDNPALLRSFQALGLPADPSSLSFFRAGQLDTMLKYHMVGGEALTSSRIAPLTPAFNMYLQSALVLAPPSADLPPGYRMPIFMGKQGTAAFVNNIPVVTPDIATANGIMHKMYAALLPPTQVLWQTIAMNSGGSYTYFRAAILRADMGVEPARQFQSILAIPNANFTVLAPTNAAFEEILVKLIAQALIDQGTQPAIASLFAQGLVTTYGVTIISNPASIETYGALLAAEITPQLLQGVVAYHIVGKPGKPKTATTAETPTIGYRNFTFNFPVAGASQPTLVNAALETHPGLIFKGVLGPAGVTEATVKGVGNATASKVVLSPLPGATNDINHINGVIQRIDQVLLAQQL</sequence>
<dbReference type="EMBL" id="CP139960">
    <property type="protein sequence ID" value="WQD39339.1"/>
    <property type="molecule type" value="Genomic_DNA"/>
</dbReference>
<protein>
    <submittedName>
        <fullName evidence="2">Fasciclin domain-containing protein</fullName>
    </submittedName>
</protein>
<dbReference type="SUPFAM" id="SSF82153">
    <property type="entry name" value="FAS1 domain"/>
    <property type="match status" value="2"/>
</dbReference>
<dbReference type="PANTHER" id="PTHR10900">
    <property type="entry name" value="PERIOSTIN-RELATED"/>
    <property type="match status" value="1"/>
</dbReference>
<feature type="domain" description="FAS1" evidence="1">
    <location>
        <begin position="42"/>
        <end position="206"/>
    </location>
</feature>
<dbReference type="Gene3D" id="2.30.180.10">
    <property type="entry name" value="FAS1 domain"/>
    <property type="match status" value="2"/>
</dbReference>
<evidence type="ECO:0000313" key="3">
    <source>
        <dbReference type="Proteomes" id="UP001325680"/>
    </source>
</evidence>
<organism evidence="2 3">
    <name type="scientific">Niabella yanshanensis</name>
    <dbReference type="NCBI Taxonomy" id="577386"/>
    <lineage>
        <taxon>Bacteria</taxon>
        <taxon>Pseudomonadati</taxon>
        <taxon>Bacteroidota</taxon>
        <taxon>Chitinophagia</taxon>
        <taxon>Chitinophagales</taxon>
        <taxon>Chitinophagaceae</taxon>
        <taxon>Niabella</taxon>
    </lineage>
</organism>
<dbReference type="SMART" id="SM00554">
    <property type="entry name" value="FAS1"/>
    <property type="match status" value="1"/>
</dbReference>
<dbReference type="InterPro" id="IPR050904">
    <property type="entry name" value="Adhesion/Biosynth-related"/>
</dbReference>
<reference evidence="2 3" key="1">
    <citation type="submission" date="2023-12" db="EMBL/GenBank/DDBJ databases">
        <title>Genome sequencing and assembly of bacterial species from a model synthetic community.</title>
        <authorList>
            <person name="Hogle S.L."/>
        </authorList>
    </citation>
    <scope>NUCLEOTIDE SEQUENCE [LARGE SCALE GENOMIC DNA]</scope>
    <source>
        <strain evidence="2 3">HAMBI_3031</strain>
    </source>
</reference>
<dbReference type="Proteomes" id="UP001325680">
    <property type="component" value="Chromosome"/>
</dbReference>
<keyword evidence="3" id="KW-1185">Reference proteome</keyword>
<dbReference type="InterPro" id="IPR036378">
    <property type="entry name" value="FAS1_dom_sf"/>
</dbReference>
<gene>
    <name evidence="2" type="ORF">U0035_04150</name>
</gene>
<evidence type="ECO:0000259" key="1">
    <source>
        <dbReference type="PROSITE" id="PS50213"/>
    </source>
</evidence>
<accession>A0ABZ0W8R7</accession>